<evidence type="ECO:0000313" key="5">
    <source>
        <dbReference type="EMBL" id="KAG6783020.1"/>
    </source>
</evidence>
<comment type="function">
    <text evidence="2">Catalyzes the ATP-dependent amination of UTP to CTP with either L-glutamine or ammonia as the source of nitrogen.</text>
</comment>
<dbReference type="PANTHER" id="PTHR11550">
    <property type="entry name" value="CTP SYNTHASE"/>
    <property type="match status" value="1"/>
</dbReference>
<dbReference type="PROSITE" id="PS51273">
    <property type="entry name" value="GATASE_TYPE_1"/>
    <property type="match status" value="1"/>
</dbReference>
<dbReference type="GO" id="GO:0019856">
    <property type="term" value="P:pyrimidine nucleobase biosynthetic process"/>
    <property type="evidence" value="ECO:0007669"/>
    <property type="project" value="TreeGrafter"/>
</dbReference>
<keyword evidence="2" id="KW-0436">Ligase</keyword>
<dbReference type="GO" id="GO:0005524">
    <property type="term" value="F:ATP binding"/>
    <property type="evidence" value="ECO:0007669"/>
    <property type="project" value="UniProtKB-KW"/>
</dbReference>
<dbReference type="InterPro" id="IPR017456">
    <property type="entry name" value="CTP_synthase_N"/>
</dbReference>
<feature type="domain" description="CTP synthase N-terminal" evidence="4">
    <location>
        <begin position="76"/>
        <end position="248"/>
    </location>
</feature>
<dbReference type="Pfam" id="PF00117">
    <property type="entry name" value="GATase"/>
    <property type="match status" value="1"/>
</dbReference>
<dbReference type="GO" id="GO:0044210">
    <property type="term" value="P:'de novo' CTP biosynthetic process"/>
    <property type="evidence" value="ECO:0007669"/>
    <property type="project" value="UniProtKB-UniRule"/>
</dbReference>
<accession>A0A8X8D9G1</accession>
<dbReference type="GO" id="GO:0003883">
    <property type="term" value="F:CTP synthase activity"/>
    <property type="evidence" value="ECO:0007669"/>
    <property type="project" value="UniProtKB-UniRule"/>
</dbReference>
<dbReference type="Pfam" id="PF06418">
    <property type="entry name" value="CTP_synth_N"/>
    <property type="match status" value="1"/>
</dbReference>
<keyword evidence="2" id="KW-0067">ATP-binding</keyword>
<evidence type="ECO:0000313" key="6">
    <source>
        <dbReference type="Proteomes" id="UP000886885"/>
    </source>
</evidence>
<dbReference type="CDD" id="cd01746">
    <property type="entry name" value="GATase1_CTP_Synthase"/>
    <property type="match status" value="1"/>
</dbReference>
<proteinExistence type="inferred from homology"/>
<dbReference type="InterPro" id="IPR033828">
    <property type="entry name" value="GATase1_CTP_Synthase"/>
</dbReference>
<dbReference type="GO" id="GO:0042802">
    <property type="term" value="F:identical protein binding"/>
    <property type="evidence" value="ECO:0007669"/>
    <property type="project" value="TreeGrafter"/>
</dbReference>
<feature type="domain" description="Glutamine amidotransferase" evidence="3">
    <location>
        <begin position="376"/>
        <end position="603"/>
    </location>
</feature>
<dbReference type="AlphaFoldDB" id="A0A8X8D9G1"/>
<organism evidence="5 6">
    <name type="scientific">Populus tomentosa</name>
    <name type="common">Chinese white poplar</name>
    <dbReference type="NCBI Taxonomy" id="118781"/>
    <lineage>
        <taxon>Eukaryota</taxon>
        <taxon>Viridiplantae</taxon>
        <taxon>Streptophyta</taxon>
        <taxon>Embryophyta</taxon>
        <taxon>Tracheophyta</taxon>
        <taxon>Spermatophyta</taxon>
        <taxon>Magnoliopsida</taxon>
        <taxon>eudicotyledons</taxon>
        <taxon>Gunneridae</taxon>
        <taxon>Pentapetalae</taxon>
        <taxon>rosids</taxon>
        <taxon>fabids</taxon>
        <taxon>Malpighiales</taxon>
        <taxon>Salicaceae</taxon>
        <taxon>Saliceae</taxon>
        <taxon>Populus</taxon>
    </lineage>
</organism>
<dbReference type="FunFam" id="3.40.50.880:FF:000012">
    <property type="entry name" value="CTP synthase"/>
    <property type="match status" value="1"/>
</dbReference>
<dbReference type="PANTHER" id="PTHR11550:SF34">
    <property type="entry name" value="CTP SYNTHASE"/>
    <property type="match status" value="1"/>
</dbReference>
<keyword evidence="2" id="KW-0547">Nucleotide-binding</keyword>
<dbReference type="InterPro" id="IPR004468">
    <property type="entry name" value="CTP_synthase"/>
</dbReference>
<dbReference type="Proteomes" id="UP000886885">
    <property type="component" value="Chromosome 3A"/>
</dbReference>
<gene>
    <name evidence="5" type="ORF">POTOM_012450</name>
</gene>
<dbReference type="OrthoDB" id="1739076at2759"/>
<evidence type="ECO:0000259" key="4">
    <source>
        <dbReference type="Pfam" id="PF06418"/>
    </source>
</evidence>
<comment type="similarity">
    <text evidence="2">Belongs to the CTP synthase family.</text>
</comment>
<dbReference type="InterPro" id="IPR017926">
    <property type="entry name" value="GATASE"/>
</dbReference>
<protein>
    <recommendedName>
        <fullName evidence="2">CTP synthase</fullName>
        <ecNumber evidence="2">6.3.4.2</ecNumber>
    </recommendedName>
    <alternativeName>
        <fullName evidence="2">UTP--ammonia ligase</fullName>
    </alternativeName>
</protein>
<comment type="catalytic activity">
    <reaction evidence="2">
        <text>UTP + L-glutamine + ATP + H2O = CTP + L-glutamate + ADP + phosphate + 2 H(+)</text>
        <dbReference type="Rhea" id="RHEA:26426"/>
        <dbReference type="ChEBI" id="CHEBI:15377"/>
        <dbReference type="ChEBI" id="CHEBI:15378"/>
        <dbReference type="ChEBI" id="CHEBI:29985"/>
        <dbReference type="ChEBI" id="CHEBI:30616"/>
        <dbReference type="ChEBI" id="CHEBI:37563"/>
        <dbReference type="ChEBI" id="CHEBI:43474"/>
        <dbReference type="ChEBI" id="CHEBI:46398"/>
        <dbReference type="ChEBI" id="CHEBI:58359"/>
        <dbReference type="ChEBI" id="CHEBI:456216"/>
        <dbReference type="EC" id="6.3.4.2"/>
    </reaction>
</comment>
<dbReference type="EC" id="6.3.4.2" evidence="2"/>
<dbReference type="EMBL" id="JAAWWB010000005">
    <property type="protein sequence ID" value="KAG6783020.1"/>
    <property type="molecule type" value="Genomic_DNA"/>
</dbReference>
<sequence length="708" mass="78175">MNKGGGMKKMKYVVVTGGVVSGLGKGVTASSIGVLLKACGFRVTSIKIDPYLNTDAGTMSPFEHGEVFVLDDGGEAVIDKERRGDYLGKTVQVVPHITDAIQEWIERVAMIPVDGQPGPADVCVIELGGTIGDIESMPFTEALGQFSYRVGAGNFCLVHVSLVPVLSAVGEQKTKPTQHSVRGLRSLDYGLAFVLQALEENVKQKLSQFCHVPAENIITLYDVPNIWHLPLLLRDQKAHEAILGVLNLLGIAREPNLKEWTSRAELCDMLLEPVGPSKFQFTYLATVAMFCLRFMYLNHELQVRIAIVGKYTGLSDSYLSLLKVRLSIITFLKLRIIVSAGSFTCSCDEVFSESLSLRLLLLFPTCLDYLSLAFRFPQALLHASVSLRKKLVVDWIPASDLEDETAKENPDVYKAAWKLLKGSDGVLVPGGFGDRGVEGKIIAAKYARENRIPFLGICLGMQIAVIEFARSILGLQDANSTEFDPDTKDPVVIFMPEGSKTHLGGTMRLGSRRTYFQVMDCKSAKLYGNRGYIDERHRHRYEVNPDMVSRLEDAGLLFTGKDETGQRMEIVELPNHPYYIGAQFHPEFKSRPGKPSALFLGLIAAACDQLDSLLHAPKIPNGMAKKISLYPNGNATKFAKIPTDGIYSSCNGYALYSNLSIWTACCNLQSYHTFQALSLRWCFDCGIAMKNLSSLPMSTLIYWEGKHL</sequence>
<evidence type="ECO:0000259" key="3">
    <source>
        <dbReference type="Pfam" id="PF00117"/>
    </source>
</evidence>
<name>A0A8X8D9G1_POPTO</name>
<reference evidence="5" key="1">
    <citation type="journal article" date="2020" name="bioRxiv">
        <title>Hybrid origin of Populus tomentosa Carr. identified through genome sequencing and phylogenomic analysis.</title>
        <authorList>
            <person name="An X."/>
            <person name="Gao K."/>
            <person name="Chen Z."/>
            <person name="Li J."/>
            <person name="Yang X."/>
            <person name="Yang X."/>
            <person name="Zhou J."/>
            <person name="Guo T."/>
            <person name="Zhao T."/>
            <person name="Huang S."/>
            <person name="Miao D."/>
            <person name="Khan W.U."/>
            <person name="Rao P."/>
            <person name="Ye M."/>
            <person name="Lei B."/>
            <person name="Liao W."/>
            <person name="Wang J."/>
            <person name="Ji L."/>
            <person name="Li Y."/>
            <person name="Guo B."/>
            <person name="Mustafa N.S."/>
            <person name="Li S."/>
            <person name="Yun Q."/>
            <person name="Keller S.R."/>
            <person name="Mao J."/>
            <person name="Zhang R."/>
            <person name="Strauss S.H."/>
        </authorList>
    </citation>
    <scope>NUCLEOTIDE SEQUENCE</scope>
    <source>
        <strain evidence="5">GM15</strain>
        <tissue evidence="5">Leaf</tissue>
    </source>
</reference>
<keyword evidence="6" id="KW-1185">Reference proteome</keyword>
<evidence type="ECO:0000256" key="2">
    <source>
        <dbReference type="RuleBase" id="RU810713"/>
    </source>
</evidence>
<comment type="caution">
    <text evidence="5">The sequence shown here is derived from an EMBL/GenBank/DDBJ whole genome shotgun (WGS) entry which is preliminary data.</text>
</comment>
<keyword evidence="2" id="KW-0665">Pyrimidine biosynthesis</keyword>
<comment type="pathway">
    <text evidence="2">Pyrimidine metabolism; CTP biosynthesis via de novo pathway; CTP from UDP: step 2/2.</text>
</comment>
<evidence type="ECO:0000256" key="1">
    <source>
        <dbReference type="ARBA" id="ARBA00022962"/>
    </source>
</evidence>
<keyword evidence="1 2" id="KW-0315">Glutamine amidotransferase</keyword>